<sequence length="97" mass="11365">MVKNNAIGSNWKNIRAELFRKEEILASDARVAKMSQRSESVYNLKLYDEVIDKVTGQNAIIVYISDELADDCYLIEPLNHSYLPDWREINQLIRYKN</sequence>
<keyword evidence="2" id="KW-1185">Reference proteome</keyword>
<dbReference type="Proteomes" id="UP001228446">
    <property type="component" value="Unassembled WGS sequence"/>
</dbReference>
<comment type="caution">
    <text evidence="1">The sequence shown here is derived from an EMBL/GenBank/DDBJ whole genome shotgun (WGS) entry which is preliminary data.</text>
</comment>
<organism evidence="1 2">
    <name type="scientific">Streptococcus ruminantium</name>
    <dbReference type="NCBI Taxonomy" id="1917441"/>
    <lineage>
        <taxon>Bacteria</taxon>
        <taxon>Bacillati</taxon>
        <taxon>Bacillota</taxon>
        <taxon>Bacilli</taxon>
        <taxon>Lactobacillales</taxon>
        <taxon>Streptococcaceae</taxon>
        <taxon>Streptococcus</taxon>
    </lineage>
</organism>
<name>A0ABU1B1T5_9STRE</name>
<reference evidence="1 2" key="1">
    <citation type="submission" date="2023-08" db="EMBL/GenBank/DDBJ databases">
        <title>Streptococcus ruminantium-associated sheep mastitis outbreak detected in Italy is distinct from bovine isolates.</title>
        <authorList>
            <person name="Rosa M.N."/>
            <person name="Vezina B."/>
            <person name="Tola S."/>
        </authorList>
    </citation>
    <scope>NUCLEOTIDE SEQUENCE [LARGE SCALE GENOMIC DNA]</scope>
    <source>
        <strain evidence="1 2">OM6730</strain>
    </source>
</reference>
<dbReference type="EMBL" id="JAVIBX010000008">
    <property type="protein sequence ID" value="MDQ8832815.1"/>
    <property type="molecule type" value="Genomic_DNA"/>
</dbReference>
<protein>
    <submittedName>
        <fullName evidence="1">Uncharacterized protein</fullName>
    </submittedName>
</protein>
<accession>A0ABU1B1T5</accession>
<dbReference type="RefSeq" id="WP_308937992.1">
    <property type="nucleotide sequence ID" value="NZ_JAVIBP010000003.1"/>
</dbReference>
<gene>
    <name evidence="1" type="ORF">RFF62_03285</name>
</gene>
<evidence type="ECO:0000313" key="2">
    <source>
        <dbReference type="Proteomes" id="UP001228446"/>
    </source>
</evidence>
<evidence type="ECO:0000313" key="1">
    <source>
        <dbReference type="EMBL" id="MDQ8832815.1"/>
    </source>
</evidence>
<proteinExistence type="predicted"/>